<evidence type="ECO:0000256" key="1">
    <source>
        <dbReference type="ARBA" id="ARBA00007689"/>
    </source>
</evidence>
<sequence length="149" mass="16068">MRAAPTIGREQPRETECTVKYMLMMSYYVEGVPPIDEWAPEDIQRHIRFQQDLGAELVATGELVDGQGLAWPATAKFVTSDGVSAPVVTDGPFAESKEFLAGYWMVDVEDEARAIAIAARASAAPGPGGAPMKQVFEVRALMEAPAPAE</sequence>
<feature type="domain" description="YCII-related" evidence="2">
    <location>
        <begin position="42"/>
        <end position="123"/>
    </location>
</feature>
<organism evidence="3 4">
    <name type="scientific">Cellulomonas terrae</name>
    <dbReference type="NCBI Taxonomy" id="311234"/>
    <lineage>
        <taxon>Bacteria</taxon>
        <taxon>Bacillati</taxon>
        <taxon>Actinomycetota</taxon>
        <taxon>Actinomycetes</taxon>
        <taxon>Micrococcales</taxon>
        <taxon>Cellulomonadaceae</taxon>
        <taxon>Cellulomonas</taxon>
    </lineage>
</organism>
<name>A0A511JMD9_9CELL</name>
<proteinExistence type="inferred from homology"/>
<dbReference type="InterPro" id="IPR011008">
    <property type="entry name" value="Dimeric_a/b-barrel"/>
</dbReference>
<gene>
    <name evidence="3" type="ORF">CTE05_25920</name>
</gene>
<protein>
    <recommendedName>
        <fullName evidence="2">YCII-related domain-containing protein</fullName>
    </recommendedName>
</protein>
<dbReference type="PANTHER" id="PTHR35174">
    <property type="entry name" value="BLL7171 PROTEIN-RELATED"/>
    <property type="match status" value="1"/>
</dbReference>
<dbReference type="EMBL" id="BJWH01000013">
    <property type="protein sequence ID" value="GEL99045.1"/>
    <property type="molecule type" value="Genomic_DNA"/>
</dbReference>
<dbReference type="Pfam" id="PF03795">
    <property type="entry name" value="YCII"/>
    <property type="match status" value="1"/>
</dbReference>
<dbReference type="Gene3D" id="3.30.70.1060">
    <property type="entry name" value="Dimeric alpha+beta barrel"/>
    <property type="match status" value="1"/>
</dbReference>
<evidence type="ECO:0000259" key="2">
    <source>
        <dbReference type="Pfam" id="PF03795"/>
    </source>
</evidence>
<dbReference type="SUPFAM" id="SSF54909">
    <property type="entry name" value="Dimeric alpha+beta barrel"/>
    <property type="match status" value="1"/>
</dbReference>
<dbReference type="PANTHER" id="PTHR35174:SF3">
    <property type="entry name" value="BLL7171 PROTEIN"/>
    <property type="match status" value="1"/>
</dbReference>
<accession>A0A511JMD9</accession>
<dbReference type="Proteomes" id="UP000321049">
    <property type="component" value="Unassembled WGS sequence"/>
</dbReference>
<dbReference type="InterPro" id="IPR005545">
    <property type="entry name" value="YCII"/>
</dbReference>
<comment type="caution">
    <text evidence="3">The sequence shown here is derived from an EMBL/GenBank/DDBJ whole genome shotgun (WGS) entry which is preliminary data.</text>
</comment>
<comment type="similarity">
    <text evidence="1">Belongs to the YciI family.</text>
</comment>
<evidence type="ECO:0000313" key="4">
    <source>
        <dbReference type="Proteomes" id="UP000321049"/>
    </source>
</evidence>
<dbReference type="AlphaFoldDB" id="A0A511JMD9"/>
<evidence type="ECO:0000313" key="3">
    <source>
        <dbReference type="EMBL" id="GEL99045.1"/>
    </source>
</evidence>
<reference evidence="3 4" key="1">
    <citation type="submission" date="2019-07" db="EMBL/GenBank/DDBJ databases">
        <title>Whole genome shotgun sequence of Cellulomonas terrae NBRC 100819.</title>
        <authorList>
            <person name="Hosoyama A."/>
            <person name="Uohara A."/>
            <person name="Ohji S."/>
            <person name="Ichikawa N."/>
        </authorList>
    </citation>
    <scope>NUCLEOTIDE SEQUENCE [LARGE SCALE GENOMIC DNA]</scope>
    <source>
        <strain evidence="3 4">NBRC 100819</strain>
    </source>
</reference>
<keyword evidence="4" id="KW-1185">Reference proteome</keyword>